<proteinExistence type="predicted"/>
<keyword evidence="2" id="KW-1185">Reference proteome</keyword>
<dbReference type="RefSeq" id="WP_079702145.1">
    <property type="nucleotide sequence ID" value="NZ_FUYR01000001.1"/>
</dbReference>
<accession>A0A1T5BX03</accession>
<dbReference type="AlphaFoldDB" id="A0A1T5BX03"/>
<dbReference type="OrthoDB" id="1342147at2"/>
<dbReference type="InterPro" id="IPR025293">
    <property type="entry name" value="YfiR/HmsC-like"/>
</dbReference>
<evidence type="ECO:0008006" key="3">
    <source>
        <dbReference type="Google" id="ProtNLM"/>
    </source>
</evidence>
<dbReference type="STRING" id="572036.SAMN05661099_1703"/>
<name>A0A1T5BX03_9SPHI</name>
<dbReference type="EMBL" id="FUYR01000001">
    <property type="protein sequence ID" value="SKB51671.1"/>
    <property type="molecule type" value="Genomic_DNA"/>
</dbReference>
<protein>
    <recommendedName>
        <fullName evidence="3">DUF4154 domain-containing protein</fullName>
    </recommendedName>
</protein>
<evidence type="ECO:0000313" key="1">
    <source>
        <dbReference type="EMBL" id="SKB51671.1"/>
    </source>
</evidence>
<sequence length="183" mass="20873">MRIKQFIFIFLTSILVLSNYAFQVRQPQGQEYNLKAAFLYRFLDYVEWNNNSSWNNTTEDPLRIAILGESGLYGPLMEISRDKKAGTRTIRVRQINSVSEIGSSQVIFVSRNYKYGIDAVLNRMLDKPALIISEQKGDVEKGSHINFLIADNKLKFEVNLKTAARSGIKIGSQLLQHATLIKK</sequence>
<reference evidence="2" key="1">
    <citation type="submission" date="2017-02" db="EMBL/GenBank/DDBJ databases">
        <authorList>
            <person name="Varghese N."/>
            <person name="Submissions S."/>
        </authorList>
    </citation>
    <scope>NUCLEOTIDE SEQUENCE [LARGE SCALE GENOMIC DNA]</scope>
    <source>
        <strain evidence="2">DSM 22385</strain>
    </source>
</reference>
<dbReference type="Proteomes" id="UP000189981">
    <property type="component" value="Unassembled WGS sequence"/>
</dbReference>
<evidence type="ECO:0000313" key="2">
    <source>
        <dbReference type="Proteomes" id="UP000189981"/>
    </source>
</evidence>
<gene>
    <name evidence="1" type="ORF">SAMN05661099_1703</name>
</gene>
<dbReference type="Pfam" id="PF13689">
    <property type="entry name" value="DUF4154"/>
    <property type="match status" value="1"/>
</dbReference>
<organism evidence="1 2">
    <name type="scientific">Daejeonella lutea</name>
    <dbReference type="NCBI Taxonomy" id="572036"/>
    <lineage>
        <taxon>Bacteria</taxon>
        <taxon>Pseudomonadati</taxon>
        <taxon>Bacteroidota</taxon>
        <taxon>Sphingobacteriia</taxon>
        <taxon>Sphingobacteriales</taxon>
        <taxon>Sphingobacteriaceae</taxon>
        <taxon>Daejeonella</taxon>
    </lineage>
</organism>